<proteinExistence type="inferred from homology"/>
<evidence type="ECO:0000256" key="3">
    <source>
        <dbReference type="ARBA" id="ARBA00022475"/>
    </source>
</evidence>
<accession>A0A0F6MMW0</accession>
<dbReference type="RefSeq" id="WP_002692966.1">
    <property type="nucleotide sequence ID" value="NZ_CM001797.1"/>
</dbReference>
<dbReference type="Pfam" id="PF00005">
    <property type="entry name" value="ABC_tran"/>
    <property type="match status" value="1"/>
</dbReference>
<keyword evidence="5" id="KW-0547">Nucleotide-binding</keyword>
<evidence type="ECO:0000256" key="5">
    <source>
        <dbReference type="ARBA" id="ARBA00022741"/>
    </source>
</evidence>
<evidence type="ECO:0000259" key="11">
    <source>
        <dbReference type="PROSITE" id="PS50893"/>
    </source>
</evidence>
<dbReference type="PROSITE" id="PS50893">
    <property type="entry name" value="ABC_TRANSPORTER_2"/>
    <property type="match status" value="1"/>
</dbReference>
<gene>
    <name evidence="12" type="ORF">HMPREF9723_01983</name>
</gene>
<evidence type="ECO:0000256" key="1">
    <source>
        <dbReference type="ARBA" id="ARBA00004429"/>
    </source>
</evidence>
<comment type="subcellular location">
    <subcellularLocation>
        <location evidence="1">Cell inner membrane</location>
        <topology evidence="1">Multi-pass membrane protein</topology>
    </subcellularLocation>
</comment>
<keyword evidence="3" id="KW-1003">Cell membrane</keyword>
<dbReference type="PANTHER" id="PTHR42798">
    <property type="entry name" value="LIPOPROTEIN-RELEASING SYSTEM ATP-BINDING PROTEIN LOLD"/>
    <property type="match status" value="1"/>
</dbReference>
<evidence type="ECO:0000256" key="4">
    <source>
        <dbReference type="ARBA" id="ARBA00022692"/>
    </source>
</evidence>
<dbReference type="Pfam" id="PF02687">
    <property type="entry name" value="FtsX"/>
    <property type="match status" value="1"/>
</dbReference>
<dbReference type="SMART" id="SM00382">
    <property type="entry name" value="AAA"/>
    <property type="match status" value="1"/>
</dbReference>
<reference evidence="12" key="1">
    <citation type="submission" date="2012-01" db="EMBL/GenBank/DDBJ databases">
        <title>The Genome Sequence of Treponema denticola OTK.</title>
        <authorList>
            <consortium name="The Broad Institute Genome Sequencing Platform"/>
            <person name="Earl A."/>
            <person name="Ward D."/>
            <person name="Feldgarden M."/>
            <person name="Gevers D."/>
            <person name="Blanton J.M."/>
            <person name="Fenno C.J."/>
            <person name="Baranova O.V."/>
            <person name="Mathney J."/>
            <person name="Dewhirst F.E."/>
            <person name="Izard J."/>
            <person name="Young S.K."/>
            <person name="Zeng Q."/>
            <person name="Gargeya S."/>
            <person name="Fitzgerald M."/>
            <person name="Haas B."/>
            <person name="Abouelleil A."/>
            <person name="Alvarado L."/>
            <person name="Arachchi H.M."/>
            <person name="Berlin A."/>
            <person name="Chapman S.B."/>
            <person name="Gearin G."/>
            <person name="Goldberg J."/>
            <person name="Griggs A."/>
            <person name="Gujja S."/>
            <person name="Hansen M."/>
            <person name="Heiman D."/>
            <person name="Howarth C."/>
            <person name="Larimer J."/>
            <person name="Lui A."/>
            <person name="MacDonald P.J.P."/>
            <person name="McCowen C."/>
            <person name="Montmayeur A."/>
            <person name="Murphy C."/>
            <person name="Neiman D."/>
            <person name="Pearson M."/>
            <person name="Priest M."/>
            <person name="Roberts A."/>
            <person name="Saif S."/>
            <person name="Shea T."/>
            <person name="Sisk P."/>
            <person name="Stolte C."/>
            <person name="Sykes S."/>
            <person name="Wortman J."/>
            <person name="Nusbaum C."/>
            <person name="Birren B."/>
        </authorList>
    </citation>
    <scope>NUCLEOTIDE SEQUENCE [LARGE SCALE GENOMIC DNA]</scope>
    <source>
        <strain evidence="12">OTK</strain>
    </source>
</reference>
<evidence type="ECO:0000256" key="2">
    <source>
        <dbReference type="ARBA" id="ARBA00022448"/>
    </source>
</evidence>
<comment type="caution">
    <text evidence="12">The sequence shown here is derived from an EMBL/GenBank/DDBJ whole genome shotgun (WGS) entry which is preliminary data.</text>
</comment>
<dbReference type="GO" id="GO:0016887">
    <property type="term" value="F:ATP hydrolysis activity"/>
    <property type="evidence" value="ECO:0007669"/>
    <property type="project" value="InterPro"/>
</dbReference>
<dbReference type="InterPro" id="IPR003439">
    <property type="entry name" value="ABC_transporter-like_ATP-bd"/>
</dbReference>
<dbReference type="Gene3D" id="3.40.50.300">
    <property type="entry name" value="P-loop containing nucleotide triphosphate hydrolases"/>
    <property type="match status" value="1"/>
</dbReference>
<protein>
    <recommendedName>
        <fullName evidence="11">ABC transporter domain-containing protein</fullName>
    </recommendedName>
</protein>
<dbReference type="PANTHER" id="PTHR42798:SF6">
    <property type="entry name" value="CELL DIVISION ATP-BINDING PROTEIN FTSE"/>
    <property type="match status" value="1"/>
</dbReference>
<feature type="transmembrane region" description="Helical" evidence="10">
    <location>
        <begin position="593"/>
        <end position="620"/>
    </location>
</feature>
<feature type="transmembrane region" description="Helical" evidence="10">
    <location>
        <begin position="279"/>
        <end position="298"/>
    </location>
</feature>
<dbReference type="GO" id="GO:0005524">
    <property type="term" value="F:ATP binding"/>
    <property type="evidence" value="ECO:0007669"/>
    <property type="project" value="UniProtKB-KW"/>
</dbReference>
<dbReference type="EMBL" id="AGDY01000009">
    <property type="protein sequence ID" value="EMB20523.1"/>
    <property type="molecule type" value="Genomic_DNA"/>
</dbReference>
<keyword evidence="4 10" id="KW-0812">Transmembrane</keyword>
<evidence type="ECO:0000256" key="9">
    <source>
        <dbReference type="ARBA" id="ARBA00038388"/>
    </source>
</evidence>
<keyword evidence="8 10" id="KW-0472">Membrane</keyword>
<dbReference type="GO" id="GO:0005886">
    <property type="term" value="C:plasma membrane"/>
    <property type="evidence" value="ECO:0007669"/>
    <property type="project" value="UniProtKB-SubCell"/>
</dbReference>
<dbReference type="Proteomes" id="UP000011701">
    <property type="component" value="Chromosome"/>
</dbReference>
<keyword evidence="7 10" id="KW-1133">Transmembrane helix</keyword>
<evidence type="ECO:0000256" key="7">
    <source>
        <dbReference type="ARBA" id="ARBA00022989"/>
    </source>
</evidence>
<name>A0A0F6MMW0_TREDN</name>
<feature type="domain" description="ABC transporter" evidence="11">
    <location>
        <begin position="2"/>
        <end position="237"/>
    </location>
</feature>
<dbReference type="InterPro" id="IPR003593">
    <property type="entry name" value="AAA+_ATPase"/>
</dbReference>
<dbReference type="AlphaFoldDB" id="A0A0F6MMW0"/>
<dbReference type="HOGENOM" id="CLU_000604_78_2_12"/>
<sequence length="623" mass="71214">MLELKNINKSYKIRAGLEQKVLKDLNIMFGDKGLVSILGRSGGGKSTILNIIGGLCNFDSGEVFYNNKKIEDYNEFRKNKIAFVFQDFNLINHLSGEDNIIAGMTDNITGSVKERKKHSVSILKSLNIGEYTKKKPSQLSGGQRQRLAIARMLAKEVDIVLADEATSSLDKKNAHHIMQVLKDISKEKLVIFVTHDKELAYEYSDRILNLVDGRITKDENITKDMEEFDSAIKTEKLENLPFYQTEKNGLKKAQQNNSYKKNTRYLPLKNLKGRAKASIRNIIIIGLIFLSILFSIFMESDYFKDYMHDIYLQEGIKTSLLDVVKEKVSDEALVEELNMLYKELPNIEHCSYTYNTRIKIADSNYIEGLQAGKPVLSYTNLEDISSNDYFKKIITVGWFPEKTDEVLMSSSGAIALLKELKIGGERLEDQFNTGKLDDKYVFSLVENAFFFVAEYRLPKIKITGLIDSTKVSEKTHTVYFINGFTNLFEIKKGGLYKYGLKLYKRDLSAEKHIELLNAFKANKKIRVNEVHQKRVSIAYNKIASFFDFSRILLILICSVSILSLASIFYTTILERKNEIRIYRSLAYTKKEVVKIFSLEILYTSLVSAAFAVIILAAVYYRLG</sequence>
<dbReference type="CDD" id="cd03255">
    <property type="entry name" value="ABC_MJ0796_LolCDE_FtsE"/>
    <property type="match status" value="1"/>
</dbReference>
<dbReference type="InterPro" id="IPR003838">
    <property type="entry name" value="ABC3_permease_C"/>
</dbReference>
<evidence type="ECO:0000256" key="6">
    <source>
        <dbReference type="ARBA" id="ARBA00022840"/>
    </source>
</evidence>
<evidence type="ECO:0000313" key="12">
    <source>
        <dbReference type="EMBL" id="EMB20523.1"/>
    </source>
</evidence>
<organism evidence="12">
    <name type="scientific">Treponema denticola OTK</name>
    <dbReference type="NCBI Taxonomy" id="999434"/>
    <lineage>
        <taxon>Bacteria</taxon>
        <taxon>Pseudomonadati</taxon>
        <taxon>Spirochaetota</taxon>
        <taxon>Spirochaetia</taxon>
        <taxon>Spirochaetales</taxon>
        <taxon>Treponemataceae</taxon>
        <taxon>Treponema</taxon>
    </lineage>
</organism>
<evidence type="ECO:0000256" key="10">
    <source>
        <dbReference type="SAM" id="Phobius"/>
    </source>
</evidence>
<dbReference type="PROSITE" id="PS00211">
    <property type="entry name" value="ABC_TRANSPORTER_1"/>
    <property type="match status" value="1"/>
</dbReference>
<keyword evidence="6" id="KW-0067">ATP-binding</keyword>
<dbReference type="InterPro" id="IPR017871">
    <property type="entry name" value="ABC_transporter-like_CS"/>
</dbReference>
<dbReference type="InterPro" id="IPR027417">
    <property type="entry name" value="P-loop_NTPase"/>
</dbReference>
<feature type="transmembrane region" description="Helical" evidence="10">
    <location>
        <begin position="551"/>
        <end position="572"/>
    </location>
</feature>
<dbReference type="SUPFAM" id="SSF52540">
    <property type="entry name" value="P-loop containing nucleoside triphosphate hydrolases"/>
    <property type="match status" value="1"/>
</dbReference>
<dbReference type="InterPro" id="IPR017911">
    <property type="entry name" value="MacB-like_ATP-bd"/>
</dbReference>
<evidence type="ECO:0000256" key="8">
    <source>
        <dbReference type="ARBA" id="ARBA00023136"/>
    </source>
</evidence>
<keyword evidence="2" id="KW-0813">Transport</keyword>
<dbReference type="PATRIC" id="fig|999434.4.peg.2058"/>
<comment type="similarity">
    <text evidence="9">Belongs to the ABC transporter superfamily. Macrolide exporter (TC 3.A.1.122) family.</text>
</comment>